<evidence type="ECO:0000313" key="2">
    <source>
        <dbReference type="EMBL" id="MDF2257302.1"/>
    </source>
</evidence>
<comment type="caution">
    <text evidence="2">The sequence shown here is derived from an EMBL/GenBank/DDBJ whole genome shotgun (WGS) entry which is preliminary data.</text>
</comment>
<dbReference type="EMBL" id="JARHTQ010000009">
    <property type="protein sequence ID" value="MDF2257302.1"/>
    <property type="molecule type" value="Genomic_DNA"/>
</dbReference>
<sequence length="238" mass="26269">MSLVLSADVFKSIELQVSQLFRRQLICPHRPGQWCSVSEHLTLSEAKEVAAREAADGVLHAALWWRVGRDAHSDAPNLARRTQLLAVDFVGPYLRKSAAKVSRTLCVDVADVRSAMVFGALYGLALTDDGDDVRNKIMRTAHDAGWAVERANPVERTTDPHSLVDRRGGCDDYTPVRDESDVHAVDEVDASLRDRISGERWGATLHRLGILEDFLTKGSGQMPESESGLSHTQQEDAE</sequence>
<protein>
    <submittedName>
        <fullName evidence="2">Uncharacterized protein</fullName>
    </submittedName>
</protein>
<feature type="compositionally biased region" description="Polar residues" evidence="1">
    <location>
        <begin position="218"/>
        <end position="232"/>
    </location>
</feature>
<reference evidence="2 3" key="1">
    <citation type="submission" date="2023-03" db="EMBL/GenBank/DDBJ databases">
        <title>Draft genome sequence of type strain Streptomyces ferralitis JCM 14344.</title>
        <authorList>
            <person name="Klaysubun C."/>
            <person name="Duangmal K."/>
        </authorList>
    </citation>
    <scope>NUCLEOTIDE SEQUENCE [LARGE SCALE GENOMIC DNA]</scope>
    <source>
        <strain evidence="2 3">JCM 14344</strain>
    </source>
</reference>
<accession>A0ABT5Z0E0</accession>
<dbReference type="RefSeq" id="WP_275815118.1">
    <property type="nucleotide sequence ID" value="NZ_BAAANM010000016.1"/>
</dbReference>
<keyword evidence="3" id="KW-1185">Reference proteome</keyword>
<organism evidence="2 3">
    <name type="scientific">Streptantibioticus ferralitis</name>
    <dbReference type="NCBI Taxonomy" id="236510"/>
    <lineage>
        <taxon>Bacteria</taxon>
        <taxon>Bacillati</taxon>
        <taxon>Actinomycetota</taxon>
        <taxon>Actinomycetes</taxon>
        <taxon>Kitasatosporales</taxon>
        <taxon>Streptomycetaceae</taxon>
        <taxon>Streptantibioticus</taxon>
    </lineage>
</organism>
<feature type="region of interest" description="Disordered" evidence="1">
    <location>
        <begin position="217"/>
        <end position="238"/>
    </location>
</feature>
<proteinExistence type="predicted"/>
<gene>
    <name evidence="2" type="ORF">P2L57_16655</name>
</gene>
<dbReference type="Proteomes" id="UP001220022">
    <property type="component" value="Unassembled WGS sequence"/>
</dbReference>
<evidence type="ECO:0000256" key="1">
    <source>
        <dbReference type="SAM" id="MobiDB-lite"/>
    </source>
</evidence>
<name>A0ABT5Z0E0_9ACTN</name>
<evidence type="ECO:0000313" key="3">
    <source>
        <dbReference type="Proteomes" id="UP001220022"/>
    </source>
</evidence>